<gene>
    <name evidence="7" type="primary">sbcD</name>
    <name evidence="10" type="ORF">JTE88_01570</name>
</gene>
<dbReference type="Proteomes" id="UP000602653">
    <property type="component" value="Chromosome"/>
</dbReference>
<keyword evidence="7" id="KW-0255">Endonuclease</keyword>
<dbReference type="InterPro" id="IPR050535">
    <property type="entry name" value="DNA_Repair-Maintenance_Comp"/>
</dbReference>
<dbReference type="CDD" id="cd00840">
    <property type="entry name" value="MPP_Mre11_N"/>
    <property type="match status" value="1"/>
</dbReference>
<dbReference type="RefSeq" id="WP_204424939.1">
    <property type="nucleotide sequence ID" value="NZ_CP070228.1"/>
</dbReference>
<proteinExistence type="inferred from homology"/>
<keyword evidence="6 7" id="KW-0269">Exonuclease</keyword>
<evidence type="ECO:0000313" key="11">
    <source>
        <dbReference type="Proteomes" id="UP000602653"/>
    </source>
</evidence>
<evidence type="ECO:0000259" key="9">
    <source>
        <dbReference type="Pfam" id="PF12320"/>
    </source>
</evidence>
<name>A0ABX7IH73_9ACTO</name>
<dbReference type="Pfam" id="PF12320">
    <property type="entry name" value="SbcD_C"/>
    <property type="match status" value="1"/>
</dbReference>
<dbReference type="PANTHER" id="PTHR30337">
    <property type="entry name" value="COMPONENT OF ATP-DEPENDENT DSDNA EXONUCLEASE"/>
    <property type="match status" value="1"/>
</dbReference>
<evidence type="ECO:0000256" key="1">
    <source>
        <dbReference type="ARBA" id="ARBA00010555"/>
    </source>
</evidence>
<evidence type="ECO:0000256" key="3">
    <source>
        <dbReference type="ARBA" id="ARBA00013365"/>
    </source>
</evidence>
<keyword evidence="7" id="KW-0235">DNA replication</keyword>
<dbReference type="SUPFAM" id="SSF56300">
    <property type="entry name" value="Metallo-dependent phosphatases"/>
    <property type="match status" value="1"/>
</dbReference>
<keyword evidence="7" id="KW-0233">DNA recombination</keyword>
<evidence type="ECO:0000259" key="8">
    <source>
        <dbReference type="Pfam" id="PF00149"/>
    </source>
</evidence>
<reference evidence="10 11" key="1">
    <citation type="submission" date="2021-02" db="EMBL/GenBank/DDBJ databases">
        <title>Complete Genome Sequence of Arcanobacterium phocisimile strain DSM 26142T from a harbour seal.</title>
        <authorList>
            <person name="Borowiak M."/>
            <person name="Alssahen M."/>
            <person name="Malorny B."/>
            <person name="Laemmler C."/>
            <person name="Siebert U."/>
            <person name="Ploetz M."/>
            <person name="Abdulmawjood A."/>
        </authorList>
    </citation>
    <scope>NUCLEOTIDE SEQUENCE [LARGE SCALE GENOMIC DNA]</scope>
    <source>
        <strain evidence="10 11">DSM 26142</strain>
    </source>
</reference>
<evidence type="ECO:0000256" key="6">
    <source>
        <dbReference type="ARBA" id="ARBA00022839"/>
    </source>
</evidence>
<comment type="similarity">
    <text evidence="1 7">Belongs to the SbcD family.</text>
</comment>
<accession>A0ABX7IH73</accession>
<evidence type="ECO:0000256" key="4">
    <source>
        <dbReference type="ARBA" id="ARBA00022722"/>
    </source>
</evidence>
<comment type="subunit">
    <text evidence="2 7">Heterodimer of SbcC and SbcD.</text>
</comment>
<dbReference type="EMBL" id="CP070228">
    <property type="protein sequence ID" value="QRV02473.1"/>
    <property type="molecule type" value="Genomic_DNA"/>
</dbReference>
<dbReference type="InterPro" id="IPR026843">
    <property type="entry name" value="SbcD_C"/>
</dbReference>
<dbReference type="Gene3D" id="3.60.21.10">
    <property type="match status" value="1"/>
</dbReference>
<feature type="domain" description="Calcineurin-like phosphoesterase" evidence="8">
    <location>
        <begin position="1"/>
        <end position="235"/>
    </location>
</feature>
<dbReference type="GO" id="GO:0004527">
    <property type="term" value="F:exonuclease activity"/>
    <property type="evidence" value="ECO:0007669"/>
    <property type="project" value="UniProtKB-KW"/>
</dbReference>
<dbReference type="Pfam" id="PF00149">
    <property type="entry name" value="Metallophos"/>
    <property type="match status" value="1"/>
</dbReference>
<keyword evidence="4 7" id="KW-0540">Nuclease</keyword>
<dbReference type="InterPro" id="IPR041796">
    <property type="entry name" value="Mre11_N"/>
</dbReference>
<protein>
    <recommendedName>
        <fullName evidence="3 7">Nuclease SbcCD subunit D</fullName>
    </recommendedName>
</protein>
<feature type="domain" description="Nuclease SbcCD subunit D C-terminal" evidence="9">
    <location>
        <begin position="287"/>
        <end position="370"/>
    </location>
</feature>
<evidence type="ECO:0000256" key="7">
    <source>
        <dbReference type="RuleBase" id="RU363069"/>
    </source>
</evidence>
<comment type="function">
    <text evidence="7">SbcCD cleaves DNA hairpin structures. These structures can inhibit DNA replication and are intermediates in certain DNA recombination reactions. The complex acts as a 3'-&gt;5' double strand exonuclease that can open hairpins. It also has a 5' single-strand endonuclease activity.</text>
</comment>
<keyword evidence="11" id="KW-1185">Reference proteome</keyword>
<dbReference type="NCBIfam" id="TIGR00619">
    <property type="entry name" value="sbcd"/>
    <property type="match status" value="1"/>
</dbReference>
<dbReference type="PANTHER" id="PTHR30337:SF0">
    <property type="entry name" value="NUCLEASE SBCCD SUBUNIT D"/>
    <property type="match status" value="1"/>
</dbReference>
<keyword evidence="5 7" id="KW-0378">Hydrolase</keyword>
<sequence>MRFLHTSDWHFGRTLHGTDLHEAYELWSDHVVEVAHTRDLDAVLISGDIFDRGIPPVAMVQLLSRTLEQLAEHTMVILTAGNHDAPTRLGFTAGLLQERVVIATDPLKIGTPIEVRRGEKPVGYVYALPYLEPDIERVRLAPDPESPLARSHEAVVQAAMDRVRESIDGTTGDHPIDNSLPTIVMAHEFVVGGEPSESERDLHIGGVDSVPSGVFDICVNGKSVIDYVALGHLHGPQQVHEKPLMRYAGSPLPFSFSEEHHKKSSVLVSIEQAGDAPEIELIPAPIYRPLATLRGTFDELMSSEYARYRDHFLRIFVTDIDRPERMLARLRQNFPYVLEAHHDIPRQDMPVQEVSLAKVNPVEVLSEFFATAGGRELNPEELALMTAQWEQLGKEEK</sequence>
<dbReference type="InterPro" id="IPR004843">
    <property type="entry name" value="Calcineurin-like_PHP"/>
</dbReference>
<evidence type="ECO:0000256" key="5">
    <source>
        <dbReference type="ARBA" id="ARBA00022801"/>
    </source>
</evidence>
<evidence type="ECO:0000313" key="10">
    <source>
        <dbReference type="EMBL" id="QRV02473.1"/>
    </source>
</evidence>
<dbReference type="InterPro" id="IPR004593">
    <property type="entry name" value="SbcD"/>
</dbReference>
<evidence type="ECO:0000256" key="2">
    <source>
        <dbReference type="ARBA" id="ARBA00011322"/>
    </source>
</evidence>
<organism evidence="10 11">
    <name type="scientific">Arcanobacterium phocisimile</name>
    <dbReference type="NCBI Taxonomy" id="1302235"/>
    <lineage>
        <taxon>Bacteria</taxon>
        <taxon>Bacillati</taxon>
        <taxon>Actinomycetota</taxon>
        <taxon>Actinomycetes</taxon>
        <taxon>Actinomycetales</taxon>
        <taxon>Actinomycetaceae</taxon>
        <taxon>Arcanobacterium</taxon>
    </lineage>
</organism>
<dbReference type="InterPro" id="IPR029052">
    <property type="entry name" value="Metallo-depent_PP-like"/>
</dbReference>